<evidence type="ECO:0000256" key="3">
    <source>
        <dbReference type="ARBA" id="ARBA00016797"/>
    </source>
</evidence>
<dbReference type="CDD" id="cd01714">
    <property type="entry name" value="ETF_beta"/>
    <property type="match status" value="1"/>
</dbReference>
<organism evidence="10 11">
    <name type="scientific">Chengkuizengella marina</name>
    <dbReference type="NCBI Taxonomy" id="2507566"/>
    <lineage>
        <taxon>Bacteria</taxon>
        <taxon>Bacillati</taxon>
        <taxon>Bacillota</taxon>
        <taxon>Bacilli</taxon>
        <taxon>Bacillales</taxon>
        <taxon>Paenibacillaceae</taxon>
        <taxon>Chengkuizengella</taxon>
    </lineage>
</organism>
<dbReference type="InterPro" id="IPR033948">
    <property type="entry name" value="ETF_beta_N"/>
</dbReference>
<reference evidence="10 11" key="1">
    <citation type="submission" date="2019-01" db="EMBL/GenBank/DDBJ databases">
        <title>Chengkuizengella sp. nov., isolated from deep-sea sediment of East Pacific Ocean.</title>
        <authorList>
            <person name="Yang J."/>
            <person name="Lai Q."/>
            <person name="Shao Z."/>
        </authorList>
    </citation>
    <scope>NUCLEOTIDE SEQUENCE [LARGE SCALE GENOMIC DNA]</scope>
    <source>
        <strain evidence="10 11">YPA3-1-1</strain>
    </source>
</reference>
<keyword evidence="4" id="KW-0813">Transport</keyword>
<evidence type="ECO:0000256" key="5">
    <source>
        <dbReference type="ARBA" id="ARBA00022982"/>
    </source>
</evidence>
<dbReference type="InterPro" id="IPR014729">
    <property type="entry name" value="Rossmann-like_a/b/a_fold"/>
</dbReference>
<dbReference type="Proteomes" id="UP000448943">
    <property type="component" value="Unassembled WGS sequence"/>
</dbReference>
<keyword evidence="5" id="KW-0249">Electron transport</keyword>
<dbReference type="OrthoDB" id="9804960at2"/>
<comment type="function">
    <text evidence="6">The electron transfer flavoprotein serves as a specific electron acceptor for other dehydrogenases. It transfers the electrons to the main respiratory chain via ETF-ubiquinone oxidoreductase (ETF dehydrogenase).</text>
</comment>
<evidence type="ECO:0000256" key="8">
    <source>
        <dbReference type="ARBA" id="ARBA00049933"/>
    </source>
</evidence>
<dbReference type="GO" id="GO:0046395">
    <property type="term" value="P:carboxylic acid catabolic process"/>
    <property type="evidence" value="ECO:0007669"/>
    <property type="project" value="UniProtKB-ARBA"/>
</dbReference>
<evidence type="ECO:0000259" key="9">
    <source>
        <dbReference type="SMART" id="SM00893"/>
    </source>
</evidence>
<name>A0A6N9Q4H0_9BACL</name>
<dbReference type="GO" id="GO:0005829">
    <property type="term" value="C:cytosol"/>
    <property type="evidence" value="ECO:0007669"/>
    <property type="project" value="TreeGrafter"/>
</dbReference>
<dbReference type="Pfam" id="PF01012">
    <property type="entry name" value="ETF"/>
    <property type="match status" value="1"/>
</dbReference>
<dbReference type="InterPro" id="IPR014730">
    <property type="entry name" value="ETF_a/b_N"/>
</dbReference>
<evidence type="ECO:0000313" key="11">
    <source>
        <dbReference type="Proteomes" id="UP000448943"/>
    </source>
</evidence>
<comment type="subunit">
    <text evidence="2">Heterodimer of an alpha and a beta subunit.</text>
</comment>
<comment type="similarity">
    <text evidence="1">Belongs to the ETF beta-subunit/FixA family.</text>
</comment>
<dbReference type="PANTHER" id="PTHR21294:SF8">
    <property type="entry name" value="ELECTRON TRANSFER FLAVOPROTEIN SUBUNIT BETA"/>
    <property type="match status" value="1"/>
</dbReference>
<accession>A0A6N9Q4H0</accession>
<dbReference type="GO" id="GO:0009055">
    <property type="term" value="F:electron transfer activity"/>
    <property type="evidence" value="ECO:0007669"/>
    <property type="project" value="InterPro"/>
</dbReference>
<comment type="caution">
    <text evidence="10">The sequence shown here is derived from an EMBL/GenBank/DDBJ whole genome shotgun (WGS) entry which is preliminary data.</text>
</comment>
<evidence type="ECO:0000256" key="6">
    <source>
        <dbReference type="ARBA" id="ARBA00025649"/>
    </source>
</evidence>
<dbReference type="PIRSF" id="PIRSF000090">
    <property type="entry name" value="Beta-ETF"/>
    <property type="match status" value="1"/>
</dbReference>
<comment type="cofactor">
    <cofactor evidence="8">
        <name>AMP</name>
        <dbReference type="ChEBI" id="CHEBI:456215"/>
    </cofactor>
</comment>
<dbReference type="SMART" id="SM00893">
    <property type="entry name" value="ETF"/>
    <property type="match status" value="1"/>
</dbReference>
<evidence type="ECO:0000256" key="7">
    <source>
        <dbReference type="ARBA" id="ARBA00042002"/>
    </source>
</evidence>
<gene>
    <name evidence="10" type="ORF">ERL59_11895</name>
</gene>
<dbReference type="SUPFAM" id="SSF52402">
    <property type="entry name" value="Adenine nucleotide alpha hydrolases-like"/>
    <property type="match status" value="1"/>
</dbReference>
<dbReference type="Gene3D" id="3.40.50.620">
    <property type="entry name" value="HUPs"/>
    <property type="match status" value="1"/>
</dbReference>
<keyword evidence="11" id="KW-1185">Reference proteome</keyword>
<dbReference type="InterPro" id="IPR012255">
    <property type="entry name" value="ETF_b"/>
</dbReference>
<dbReference type="RefSeq" id="WP_160646470.1">
    <property type="nucleotide sequence ID" value="NZ_SIJB01000027.1"/>
</dbReference>
<evidence type="ECO:0000256" key="4">
    <source>
        <dbReference type="ARBA" id="ARBA00022448"/>
    </source>
</evidence>
<dbReference type="PANTHER" id="PTHR21294">
    <property type="entry name" value="ELECTRON TRANSFER FLAVOPROTEIN BETA-SUBUNIT"/>
    <property type="match status" value="1"/>
</dbReference>
<dbReference type="EMBL" id="SIJB01000027">
    <property type="protein sequence ID" value="NBI29661.1"/>
    <property type="molecule type" value="Genomic_DNA"/>
</dbReference>
<dbReference type="FunFam" id="3.40.50.620:FF:000011">
    <property type="entry name" value="Electron transfer flavoprotein subunit beta"/>
    <property type="match status" value="1"/>
</dbReference>
<proteinExistence type="inferred from homology"/>
<sequence>MNLLVCLKQTFDTEEKVHIENGKVSEDGAKFVINPYDEYALEEAIQLKEKFGGEVTAITIGTSQAESALRTALAMGADHAVLVNDERLIGDEFTTSKVLAAVMKDKEFDLILSGYMSVDNGGGQSGIRLAEELDIAHVNAITKLEVQGNQVVLERDVEGDVEIIEAELPILITAQQGLNEPRYPSLPGIMKAKRKPIQELKAEDLSIDLDQIQAKTKIIDQVLPPKRQEGRILQGEMNDQVNELVNLLQGEVNING</sequence>
<dbReference type="AlphaFoldDB" id="A0A6N9Q4H0"/>
<protein>
    <recommendedName>
        <fullName evidence="3">Electron transfer flavoprotein subunit beta</fullName>
    </recommendedName>
    <alternativeName>
        <fullName evidence="7">Electron transfer flavoprotein small subunit</fullName>
    </alternativeName>
</protein>
<evidence type="ECO:0000256" key="1">
    <source>
        <dbReference type="ARBA" id="ARBA00007557"/>
    </source>
</evidence>
<evidence type="ECO:0000313" key="10">
    <source>
        <dbReference type="EMBL" id="NBI29661.1"/>
    </source>
</evidence>
<feature type="domain" description="Electron transfer flavoprotein alpha/beta-subunit N-terminal" evidence="9">
    <location>
        <begin position="21"/>
        <end position="209"/>
    </location>
</feature>
<evidence type="ECO:0000256" key="2">
    <source>
        <dbReference type="ARBA" id="ARBA00011355"/>
    </source>
</evidence>